<dbReference type="AlphaFoldDB" id="A0A835MBA6"/>
<dbReference type="CDD" id="cd06222">
    <property type="entry name" value="RNase_H_like"/>
    <property type="match status" value="1"/>
</dbReference>
<dbReference type="PANTHER" id="PTHR21717:SF70">
    <property type="entry name" value="TELOMERE REPEAT-BINDING PROTEIN 2-RELATED"/>
    <property type="match status" value="1"/>
</dbReference>
<dbReference type="Gene3D" id="3.30.420.10">
    <property type="entry name" value="Ribonuclease H-like superfamily/Ribonuclease H"/>
    <property type="match status" value="1"/>
</dbReference>
<dbReference type="GO" id="GO:0004523">
    <property type="term" value="F:RNA-DNA hybrid ribonuclease activity"/>
    <property type="evidence" value="ECO:0007669"/>
    <property type="project" value="InterPro"/>
</dbReference>
<dbReference type="InterPro" id="IPR002156">
    <property type="entry name" value="RNaseH_domain"/>
</dbReference>
<dbReference type="InterPro" id="IPR036397">
    <property type="entry name" value="RNaseH_sf"/>
</dbReference>
<keyword evidence="5" id="KW-1185">Reference proteome</keyword>
<dbReference type="Pfam" id="PF13456">
    <property type="entry name" value="RVT_3"/>
    <property type="match status" value="1"/>
</dbReference>
<feature type="domain" description="Telomere repeat-binding protein 1-6-like ubiquitin-like" evidence="3">
    <location>
        <begin position="544"/>
        <end position="570"/>
    </location>
</feature>
<dbReference type="Proteomes" id="UP000631114">
    <property type="component" value="Unassembled WGS sequence"/>
</dbReference>
<dbReference type="PANTHER" id="PTHR21717">
    <property type="entry name" value="TELOMERIC REPEAT BINDING PROTEIN"/>
    <property type="match status" value="1"/>
</dbReference>
<reference evidence="4 5" key="1">
    <citation type="submission" date="2020-10" db="EMBL/GenBank/DDBJ databases">
        <title>The Coptis chinensis genome and diversification of protoberbering-type alkaloids.</title>
        <authorList>
            <person name="Wang B."/>
            <person name="Shu S."/>
            <person name="Song C."/>
            <person name="Liu Y."/>
        </authorList>
    </citation>
    <scope>NUCLEOTIDE SEQUENCE [LARGE SCALE GENOMIC DNA]</scope>
    <source>
        <strain evidence="4">HL-2020</strain>
        <tissue evidence="4">Leaf</tissue>
    </source>
</reference>
<accession>A0A835MBA6</accession>
<sequence>ETRLRMVDRLAASQGYFHIMDTPSNRSAYLEGMEVKDLFTDDGEGWNTDLIFNHLPPYIGNQIVNMEFIIWASSKKEEEVERGNLALTLLHALWEDRNDIKFEESTMNRTRVIRRSHTLALKYNNVFKKLGDIASSSSSIYNHTDNSNFDGMFPVSNPLSAHVKFDASYNRETGKAGAGAITWDHDGKTLGAAERSFKARSPEEAEILIAEVVVQLALKLGGAAYTFEGDCQEVQQLLWVFRLTYADSDICPVISLTDSLLLDSISIFPGGDLFSGVTERKRSYKKKVEDNSMCAFELLAISSWKLIAKREKVLLFLVMYPPKSYCKRGKVLPASSNVSSGRVQPTIVKDTIKKELLDEEKPLKLEPRGSRKLSMRVFLLPNLACKDNLKPLASVNRKVALKLKDGDLFNSDGDMKPVFPVRKTCYTLQRSQRSYPFKKRRLYEQSSVSTSYEGSRVKEILVRSRRSRIMNSILEEQANGASGASCSVAAQDSALPNSKILMVIEIDYVSLNDIGFRHLRSSYMHLSSLSRGQEWKRNCFYLGRSRVDVLLQGKKIRDNNKTLPQTGISHSNNLDGLGFSLEPNVVNSPPPLSPSRPSLFAPL</sequence>
<name>A0A835MBA6_9MAGN</name>
<dbReference type="EMBL" id="JADFTS010000001">
    <property type="protein sequence ID" value="KAF9626260.1"/>
    <property type="molecule type" value="Genomic_DNA"/>
</dbReference>
<keyword evidence="1" id="KW-0238">DNA-binding</keyword>
<proteinExistence type="predicted"/>
<evidence type="ECO:0000313" key="4">
    <source>
        <dbReference type="EMBL" id="KAF9626260.1"/>
    </source>
</evidence>
<feature type="domain" description="RNase H type-1" evidence="2">
    <location>
        <begin position="165"/>
        <end position="238"/>
    </location>
</feature>
<dbReference type="InterPro" id="IPR044730">
    <property type="entry name" value="RNase_H-like_dom_plant"/>
</dbReference>
<organism evidence="4 5">
    <name type="scientific">Coptis chinensis</name>
    <dbReference type="NCBI Taxonomy" id="261450"/>
    <lineage>
        <taxon>Eukaryota</taxon>
        <taxon>Viridiplantae</taxon>
        <taxon>Streptophyta</taxon>
        <taxon>Embryophyta</taxon>
        <taxon>Tracheophyta</taxon>
        <taxon>Spermatophyta</taxon>
        <taxon>Magnoliopsida</taxon>
        <taxon>Ranunculales</taxon>
        <taxon>Ranunculaceae</taxon>
        <taxon>Coptidoideae</taxon>
        <taxon>Coptis</taxon>
    </lineage>
</organism>
<dbReference type="GO" id="GO:0043565">
    <property type="term" value="F:sequence-specific DNA binding"/>
    <property type="evidence" value="ECO:0007669"/>
    <property type="project" value="UniProtKB-ARBA"/>
</dbReference>
<dbReference type="Pfam" id="PF23603">
    <property type="entry name" value="Ubiquitin_TPR1"/>
    <property type="match status" value="1"/>
</dbReference>
<comment type="caution">
    <text evidence="4">The sequence shown here is derived from an EMBL/GenBank/DDBJ whole genome shotgun (WGS) entry which is preliminary data.</text>
</comment>
<gene>
    <name evidence="4" type="ORF">IFM89_031652</name>
</gene>
<evidence type="ECO:0000259" key="3">
    <source>
        <dbReference type="Pfam" id="PF23603"/>
    </source>
</evidence>
<evidence type="ECO:0000313" key="5">
    <source>
        <dbReference type="Proteomes" id="UP000631114"/>
    </source>
</evidence>
<evidence type="ECO:0000259" key="2">
    <source>
        <dbReference type="Pfam" id="PF13456"/>
    </source>
</evidence>
<feature type="non-terminal residue" evidence="4">
    <location>
        <position position="1"/>
    </location>
</feature>
<dbReference type="InterPro" id="IPR057625">
    <property type="entry name" value="TPR1-6-like_ubiquitin"/>
</dbReference>
<evidence type="ECO:0008006" key="6">
    <source>
        <dbReference type="Google" id="ProtNLM"/>
    </source>
</evidence>
<dbReference type="InterPro" id="IPR031105">
    <property type="entry name" value="TRP_plant"/>
</dbReference>
<protein>
    <recommendedName>
        <fullName evidence="6">RNase H type-1 domain-containing protein</fullName>
    </recommendedName>
</protein>
<evidence type="ECO:0000256" key="1">
    <source>
        <dbReference type="ARBA" id="ARBA00023125"/>
    </source>
</evidence>